<dbReference type="PANTHER" id="PTHR10900">
    <property type="entry name" value="PERIOSTIN-RELATED"/>
    <property type="match status" value="1"/>
</dbReference>
<dbReference type="SMART" id="SM00554">
    <property type="entry name" value="FAS1"/>
    <property type="match status" value="1"/>
</dbReference>
<dbReference type="Gene3D" id="2.30.180.10">
    <property type="entry name" value="FAS1 domain"/>
    <property type="match status" value="2"/>
</dbReference>
<feature type="domain" description="FAS1" evidence="1">
    <location>
        <begin position="34"/>
        <end position="177"/>
    </location>
</feature>
<evidence type="ECO:0000313" key="2">
    <source>
        <dbReference type="EMBL" id="CUP88301.1"/>
    </source>
</evidence>
<dbReference type="InterPro" id="IPR033401">
    <property type="entry name" value="DUF5108"/>
</dbReference>
<dbReference type="Proteomes" id="UP000095576">
    <property type="component" value="Unassembled WGS sequence"/>
</dbReference>
<name>A0A174RW47_BACT4</name>
<dbReference type="EMBL" id="CZAP01000015">
    <property type="protein sequence ID" value="CUP88301.1"/>
    <property type="molecule type" value="Genomic_DNA"/>
</dbReference>
<protein>
    <submittedName>
        <fullName evidence="2">Lipoprotein</fullName>
    </submittedName>
</protein>
<organism evidence="2 3">
    <name type="scientific">Bacteroides thetaiotaomicron</name>
    <dbReference type="NCBI Taxonomy" id="818"/>
    <lineage>
        <taxon>Bacteria</taxon>
        <taxon>Pseudomonadati</taxon>
        <taxon>Bacteroidota</taxon>
        <taxon>Bacteroidia</taxon>
        <taxon>Bacteroidales</taxon>
        <taxon>Bacteroidaceae</taxon>
        <taxon>Bacteroides</taxon>
    </lineage>
</organism>
<feature type="domain" description="FAS1" evidence="1">
    <location>
        <begin position="181"/>
        <end position="351"/>
    </location>
</feature>
<dbReference type="Pfam" id="PF17133">
    <property type="entry name" value="DUF5108"/>
    <property type="match status" value="1"/>
</dbReference>
<evidence type="ECO:0000259" key="1">
    <source>
        <dbReference type="PROSITE" id="PS50213"/>
    </source>
</evidence>
<proteinExistence type="predicted"/>
<reference evidence="2 3" key="1">
    <citation type="submission" date="2015-09" db="EMBL/GenBank/DDBJ databases">
        <authorList>
            <consortium name="Pathogen Informatics"/>
        </authorList>
    </citation>
    <scope>NUCLEOTIDE SEQUENCE [LARGE SCALE GENOMIC DNA]</scope>
    <source>
        <strain evidence="2 3">2789STDY5834899</strain>
    </source>
</reference>
<dbReference type="Pfam" id="PF02469">
    <property type="entry name" value="Fasciclin"/>
    <property type="match status" value="1"/>
</dbReference>
<sequence length="579" mass="65026">MKNIIKLCLLLGFVAYYSCDDPYKDTVYQVYDVQPAGSYLQNRSNDFSEWIKILKYGDLFNAINRADDAFTVLAPTNDAVQRFYEKKNISSIEELGREYARTLAKYHIINDSIDQEEFVKGGELPGRTLSGDALQITFDDNTVEGGLSSVFVNQEAHVSEFAITTANGRIYVLDDVLNPAIETIYERLSTKTDHKIFCQALERTGWRDTLNIVTSLLSGPSGMRVEQKRNFTVLSVSDEVFAGDGISSFDDLVAKLNAGSDYENRENALNSYIAYHILNGARTLSDFQAYDNILEKKKLWGTRADSLILASEVNQICYLNDDGNGAGVTFVTEEANELVKNGYIQPIDGYLPIVSQEPVAFAFDFCDFPEIAAYVAAYGKAQPYQQRSRDESEEYTNLAKLVGRTDIVSQVECYQMTLGPSGAKTSEWNYLQYGIARGSETYDWWKLLNYDMLVINIGYNGTLTMTTPVILKGKYKVTLFFAYEPTMKFMGERANNSNGGLTAFSFDGSNSSSKSSSKRVYDGKKDDTNHTYESITLFDAIEFDKTQSHSLKLTIQDPTASTNANFRLMLDYLLFEPVN</sequence>
<gene>
    <name evidence="2" type="ORF">ERS852511_03515</name>
</gene>
<dbReference type="PANTHER" id="PTHR10900:SF77">
    <property type="entry name" value="FI19380P1"/>
    <property type="match status" value="1"/>
</dbReference>
<dbReference type="InterPro" id="IPR050904">
    <property type="entry name" value="Adhesion/Biosynth-related"/>
</dbReference>
<dbReference type="PROSITE" id="PS50213">
    <property type="entry name" value="FAS1"/>
    <property type="match status" value="2"/>
</dbReference>
<keyword evidence="2" id="KW-0449">Lipoprotein</keyword>
<evidence type="ECO:0000313" key="3">
    <source>
        <dbReference type="Proteomes" id="UP000095576"/>
    </source>
</evidence>
<dbReference type="SUPFAM" id="SSF82153">
    <property type="entry name" value="FAS1 domain"/>
    <property type="match status" value="2"/>
</dbReference>
<dbReference type="AlphaFoldDB" id="A0A174RW47"/>
<accession>A0A174RW47</accession>
<dbReference type="InterPro" id="IPR000782">
    <property type="entry name" value="FAS1_domain"/>
</dbReference>
<dbReference type="RefSeq" id="WP_055300466.1">
    <property type="nucleotide sequence ID" value="NZ_CZAP01000015.1"/>
</dbReference>
<dbReference type="InterPro" id="IPR036378">
    <property type="entry name" value="FAS1_dom_sf"/>
</dbReference>